<evidence type="ECO:0000313" key="2">
    <source>
        <dbReference type="Proteomes" id="UP000034883"/>
    </source>
</evidence>
<dbReference type="InterPro" id="IPR016024">
    <property type="entry name" value="ARM-type_fold"/>
</dbReference>
<name>A0A0F6YHZ4_9BACT</name>
<dbReference type="InterPro" id="IPR011989">
    <property type="entry name" value="ARM-like"/>
</dbReference>
<dbReference type="AlphaFoldDB" id="A0A0F6YHZ4"/>
<organism evidence="1 2">
    <name type="scientific">Sandaracinus amylolyticus</name>
    <dbReference type="NCBI Taxonomy" id="927083"/>
    <lineage>
        <taxon>Bacteria</taxon>
        <taxon>Pseudomonadati</taxon>
        <taxon>Myxococcota</taxon>
        <taxon>Polyangia</taxon>
        <taxon>Polyangiales</taxon>
        <taxon>Sandaracinaceae</taxon>
        <taxon>Sandaracinus</taxon>
    </lineage>
</organism>
<dbReference type="STRING" id="927083.DB32_003571"/>
<accession>A0A0F6YHZ4</accession>
<dbReference type="Proteomes" id="UP000034883">
    <property type="component" value="Chromosome"/>
</dbReference>
<dbReference type="KEGG" id="samy:DB32_003571"/>
<dbReference type="Gene3D" id="1.25.10.10">
    <property type="entry name" value="Leucine-rich Repeat Variant"/>
    <property type="match status" value="1"/>
</dbReference>
<gene>
    <name evidence="1" type="ORF">DB32_003571</name>
</gene>
<sequence>MHVEATDQGTRIRARAGAHGAEVTLPGVLAEADVERVALSGGASVALVRGRGEGGRVAALIVVRRGRPEISWTGRLDMRGDPGERTSDVLDVSDRTGDGVPDVVVGQAREGVGLCGEPAAMLYPRALDPASGALRPVVLRRVGAGEEVAVTATTESPGPTGAPVVRALRAVGASSALGVDEDARALGPPNALVDGREETYWAEGRGGAGDGELVSLRFGAGMPIRAVAITAARAESVRAPRALWIVGDAGPRLRVTLPERFEGRAWIVPPAPLAWSCFAVVLADPGGDAGARTGIAEIEAFTDVDFGAGMDALVSELVRDGEGGDRATQWLGRLGERAVVALDGAWERLGARGRVRAVRVASEVAGAGSEPALALLARAAADENEEVRAAALGALVERRAEGRIADLAALAGAAGEDAAARLERSERAFPIAPLLDAVRAEGGSERPRLRAALARGVALGGDAARGEIEAAELSVAARASLALGLAENEATRAAAAPLVERAAAEASTFADRWRTARAAAHVERSAGVEATMQTWAREAEEWMLRSAAVDALGAGSVDVLRERALSDAYPRVRIAAVEQLARHGALESATASAVARDRWPMVRVAVLDASVAAEGGRERARAALDDDAQLVRRRAIEHLTRLRDRGAWPAIEQRLRDTREWPMVIDAALAYVSELCVAGAGEALVEVIRRGAREGAWEPNVENAGLALRVLTRLGGAALEDGRTVAMRGGESLRAAVEASRTSTEETCAAGPE</sequence>
<keyword evidence="2" id="KW-1185">Reference proteome</keyword>
<dbReference type="SUPFAM" id="SSF48371">
    <property type="entry name" value="ARM repeat"/>
    <property type="match status" value="1"/>
</dbReference>
<evidence type="ECO:0000313" key="1">
    <source>
        <dbReference type="EMBL" id="AKF06422.1"/>
    </source>
</evidence>
<dbReference type="EMBL" id="CP011125">
    <property type="protein sequence ID" value="AKF06422.1"/>
    <property type="molecule type" value="Genomic_DNA"/>
</dbReference>
<proteinExistence type="predicted"/>
<protein>
    <submittedName>
        <fullName evidence="1">TolA protein</fullName>
    </submittedName>
</protein>
<reference evidence="1 2" key="1">
    <citation type="submission" date="2015-03" db="EMBL/GenBank/DDBJ databases">
        <title>Genome assembly of Sandaracinus amylolyticus DSM 53668.</title>
        <authorList>
            <person name="Sharma G."/>
            <person name="Subramanian S."/>
        </authorList>
    </citation>
    <scope>NUCLEOTIDE SEQUENCE [LARGE SCALE GENOMIC DNA]</scope>
    <source>
        <strain evidence="1 2">DSM 53668</strain>
    </source>
</reference>